<comment type="caution">
    <text evidence="3">The sequence shown here is derived from an EMBL/GenBank/DDBJ whole genome shotgun (WGS) entry which is preliminary data.</text>
</comment>
<dbReference type="PANTHER" id="PTHR35369">
    <property type="entry name" value="BLR3025 PROTEIN-RELATED"/>
    <property type="match status" value="1"/>
</dbReference>
<dbReference type="CDD" id="cd03468">
    <property type="entry name" value="PolY_like"/>
    <property type="match status" value="1"/>
</dbReference>
<dbReference type="InterPro" id="IPR050356">
    <property type="entry name" value="SulA_CellDiv_inhibitor"/>
</dbReference>
<feature type="compositionally biased region" description="Low complexity" evidence="2">
    <location>
        <begin position="12"/>
        <end position="27"/>
    </location>
</feature>
<keyword evidence="4" id="KW-1185">Reference proteome</keyword>
<sequence length="520" mass="55351">MRRRACEPPRLRAPLGPASPAASLPEGEPGPGPRFLALHLPWLATEILRLPGPVLTWHMQGNRRLVAAADPAALALGVRPGQALGDAQALAPGVPAHPDRPEAAAARLSDLALWSLRIAPLAAPEPPDGLLVNITGAVGLHGGEGEVLRRAVAGLARLGHAASGAVAGSAAAAMALARCGIPALVPGGGEATALAPLPIEVLRLEAGVAAGLRRLGLHRIGEVLSQPRAPLARRFGAGLVLALDRATGIVPAPFRSIRPPPDRHAALDVEEPLITRTAIEIAAEHLLARLCAGLEREGRGLRRLVLRAHRADGGVQELAVGLGLASRDPRHLSRLLSPRLEELAPGFGFDRIALLAEATELLAAAQSGLEGEDGRAALAALLDRVAQRLPAWGLRPRESHWPERAVVRADPLAPGTAPAAVPAGWAARPRPLRLLRRPERLEAMALLPDDPPVRILWRARWIPVRAAEGPERLEPEWWRDRPGRPVRDYYRLEIPDGRRLWVCRSGGPGSSRWYLHGILP</sequence>
<keyword evidence="1" id="KW-0227">DNA damage</keyword>
<evidence type="ECO:0000313" key="4">
    <source>
        <dbReference type="Proteomes" id="UP000580654"/>
    </source>
</evidence>
<proteinExistence type="predicted"/>
<dbReference type="SUPFAM" id="SSF56672">
    <property type="entry name" value="DNA/RNA polymerases"/>
    <property type="match status" value="1"/>
</dbReference>
<dbReference type="Proteomes" id="UP000580654">
    <property type="component" value="Unassembled WGS sequence"/>
</dbReference>
<protein>
    <submittedName>
        <fullName evidence="3">Protein ImuB</fullName>
    </submittedName>
</protein>
<evidence type="ECO:0000256" key="2">
    <source>
        <dbReference type="SAM" id="MobiDB-lite"/>
    </source>
</evidence>
<feature type="region of interest" description="Disordered" evidence="2">
    <location>
        <begin position="1"/>
        <end position="29"/>
    </location>
</feature>
<accession>A0A840YCV6</accession>
<feature type="compositionally biased region" description="Basic and acidic residues" evidence="2">
    <location>
        <begin position="1"/>
        <end position="10"/>
    </location>
</feature>
<dbReference type="GO" id="GO:0006281">
    <property type="term" value="P:DNA repair"/>
    <property type="evidence" value="ECO:0007669"/>
    <property type="project" value="TreeGrafter"/>
</dbReference>
<dbReference type="RefSeq" id="WP_246417723.1">
    <property type="nucleotide sequence ID" value="NZ_JACIJD010000001.1"/>
</dbReference>
<dbReference type="InterPro" id="IPR043502">
    <property type="entry name" value="DNA/RNA_pol_sf"/>
</dbReference>
<evidence type="ECO:0000313" key="3">
    <source>
        <dbReference type="EMBL" id="MBB5692342.1"/>
    </source>
</evidence>
<dbReference type="PANTHER" id="PTHR35369:SF2">
    <property type="entry name" value="BLR3025 PROTEIN"/>
    <property type="match status" value="1"/>
</dbReference>
<reference evidence="3 4" key="1">
    <citation type="submission" date="2020-08" db="EMBL/GenBank/DDBJ databases">
        <title>Genomic Encyclopedia of Type Strains, Phase IV (KMG-IV): sequencing the most valuable type-strain genomes for metagenomic binning, comparative biology and taxonomic classification.</title>
        <authorList>
            <person name="Goeker M."/>
        </authorList>
    </citation>
    <scope>NUCLEOTIDE SEQUENCE [LARGE SCALE GENOMIC DNA]</scope>
    <source>
        <strain evidence="3 4">DSM 25622</strain>
    </source>
</reference>
<name>A0A840YCV6_9PROT</name>
<gene>
    <name evidence="3" type="ORF">FHS87_000353</name>
</gene>
<dbReference type="AlphaFoldDB" id="A0A840YCV6"/>
<organism evidence="3 4">
    <name type="scientific">Muricoccus pecuniae</name>
    <dbReference type="NCBI Taxonomy" id="693023"/>
    <lineage>
        <taxon>Bacteria</taxon>
        <taxon>Pseudomonadati</taxon>
        <taxon>Pseudomonadota</taxon>
        <taxon>Alphaproteobacteria</taxon>
        <taxon>Acetobacterales</taxon>
        <taxon>Roseomonadaceae</taxon>
        <taxon>Muricoccus</taxon>
    </lineage>
</organism>
<evidence type="ECO:0000256" key="1">
    <source>
        <dbReference type="ARBA" id="ARBA00022763"/>
    </source>
</evidence>
<dbReference type="EMBL" id="JACIJD010000001">
    <property type="protein sequence ID" value="MBB5692342.1"/>
    <property type="molecule type" value="Genomic_DNA"/>
</dbReference>